<proteinExistence type="predicted"/>
<name>A0A0A8XRE6_ARUDO</name>
<reference evidence="1" key="2">
    <citation type="journal article" date="2015" name="Data Brief">
        <title>Shoot transcriptome of the giant reed, Arundo donax.</title>
        <authorList>
            <person name="Barrero R.A."/>
            <person name="Guerrero F.D."/>
            <person name="Moolhuijzen P."/>
            <person name="Goolsby J.A."/>
            <person name="Tidwell J."/>
            <person name="Bellgard S.E."/>
            <person name="Bellgard M.I."/>
        </authorList>
    </citation>
    <scope>NUCLEOTIDE SEQUENCE</scope>
    <source>
        <tissue evidence="1">Shoot tissue taken approximately 20 cm above the soil surface</tissue>
    </source>
</reference>
<sequence>MLNNIQNNTYGLLLQLQRNKSWMPATLATCKIWGDCS</sequence>
<dbReference type="EMBL" id="GBRH01282645">
    <property type="protein sequence ID" value="JAD15250.1"/>
    <property type="molecule type" value="Transcribed_RNA"/>
</dbReference>
<protein>
    <submittedName>
        <fullName evidence="1">Uncharacterized protein</fullName>
    </submittedName>
</protein>
<dbReference type="AlphaFoldDB" id="A0A0A8XRE6"/>
<organism evidence="1">
    <name type="scientific">Arundo donax</name>
    <name type="common">Giant reed</name>
    <name type="synonym">Donax arundinaceus</name>
    <dbReference type="NCBI Taxonomy" id="35708"/>
    <lineage>
        <taxon>Eukaryota</taxon>
        <taxon>Viridiplantae</taxon>
        <taxon>Streptophyta</taxon>
        <taxon>Embryophyta</taxon>
        <taxon>Tracheophyta</taxon>
        <taxon>Spermatophyta</taxon>
        <taxon>Magnoliopsida</taxon>
        <taxon>Liliopsida</taxon>
        <taxon>Poales</taxon>
        <taxon>Poaceae</taxon>
        <taxon>PACMAD clade</taxon>
        <taxon>Arundinoideae</taxon>
        <taxon>Arundineae</taxon>
        <taxon>Arundo</taxon>
    </lineage>
</organism>
<evidence type="ECO:0000313" key="1">
    <source>
        <dbReference type="EMBL" id="JAD15250.1"/>
    </source>
</evidence>
<accession>A0A0A8XRE6</accession>
<reference evidence="1" key="1">
    <citation type="submission" date="2014-09" db="EMBL/GenBank/DDBJ databases">
        <authorList>
            <person name="Magalhaes I.L.F."/>
            <person name="Oliveira U."/>
            <person name="Santos F.R."/>
            <person name="Vidigal T.H.D.A."/>
            <person name="Brescovit A.D."/>
            <person name="Santos A.J."/>
        </authorList>
    </citation>
    <scope>NUCLEOTIDE SEQUENCE</scope>
    <source>
        <tissue evidence="1">Shoot tissue taken approximately 20 cm above the soil surface</tissue>
    </source>
</reference>